<dbReference type="Gene3D" id="3.10.350.10">
    <property type="entry name" value="LysM domain"/>
    <property type="match status" value="2"/>
</dbReference>
<gene>
    <name evidence="6" type="ORF">E5161_12905</name>
</gene>
<keyword evidence="1" id="KW-0378">Hydrolase</keyword>
<dbReference type="InterPro" id="IPR041704">
    <property type="entry name" value="CFLE_GH18"/>
</dbReference>
<dbReference type="InterPro" id="IPR017853">
    <property type="entry name" value="GH"/>
</dbReference>
<accession>A0A4U0FBM2</accession>
<dbReference type="SUPFAM" id="SSF51445">
    <property type="entry name" value="(Trans)glycosidases"/>
    <property type="match status" value="1"/>
</dbReference>
<keyword evidence="7" id="KW-1185">Reference proteome</keyword>
<dbReference type="PROSITE" id="PS51782">
    <property type="entry name" value="LYSM"/>
    <property type="match status" value="2"/>
</dbReference>
<proteinExistence type="predicted"/>
<sequence>MTRRAFAAAFLILIFLIPLPVQAQVIHEVKSGDTLTKISKQYGFDVKAVARLNGLKTNARLVVGQAILLQGSTYVVQPGDSIWEIAKRHSLTENQIKKANHLKNLVIKPGQRLTIPRPPKLDVWTGTYYLPKDKQGNEWMIGNYQKTLSGLFVFEYRPQFDGTLMELSENETHKIAWRKGLTPYATITNLDEKVGFNPELAHRLISKKQLRKQFINNIYQVLHTHDYKGVVIDFEQVRPGDRDHLNRFLKELSQKLHKANMEVMIAVPPKEGNNIPSYSAGYDYKAIGKYVDRIFIMTYDWHWPGGPSGPIAPIDRVKATLDYAVSVTPRSKLMMGIPQYAYDWTLSGEKRQGKAYSTQKAIDIYIEHESAVQYHEDFAAPTFRYVDKEGLLHEVWFEDARSLLAKFRLVKTYGLAGMGCWHLGLTTPQTEEILLEEFRIH</sequence>
<evidence type="ECO:0000313" key="6">
    <source>
        <dbReference type="EMBL" id="TJY41584.1"/>
    </source>
</evidence>
<feature type="domain" description="LysM" evidence="4">
    <location>
        <begin position="25"/>
        <end position="69"/>
    </location>
</feature>
<evidence type="ECO:0000256" key="2">
    <source>
        <dbReference type="ARBA" id="ARBA00023295"/>
    </source>
</evidence>
<dbReference type="EMBL" id="SUPK01000006">
    <property type="protein sequence ID" value="TJY41584.1"/>
    <property type="molecule type" value="Genomic_DNA"/>
</dbReference>
<name>A0A4U0FBM2_9BACL</name>
<evidence type="ECO:0000256" key="1">
    <source>
        <dbReference type="ARBA" id="ARBA00022801"/>
    </source>
</evidence>
<dbReference type="PROSITE" id="PS51910">
    <property type="entry name" value="GH18_2"/>
    <property type="match status" value="1"/>
</dbReference>
<dbReference type="GO" id="GO:0008061">
    <property type="term" value="F:chitin binding"/>
    <property type="evidence" value="ECO:0007669"/>
    <property type="project" value="InterPro"/>
</dbReference>
<evidence type="ECO:0000259" key="4">
    <source>
        <dbReference type="PROSITE" id="PS51782"/>
    </source>
</evidence>
<organism evidence="6 7">
    <name type="scientific">Cohnella pontilimi</name>
    <dbReference type="NCBI Taxonomy" id="2564100"/>
    <lineage>
        <taxon>Bacteria</taxon>
        <taxon>Bacillati</taxon>
        <taxon>Bacillota</taxon>
        <taxon>Bacilli</taxon>
        <taxon>Bacillales</taxon>
        <taxon>Paenibacillaceae</taxon>
        <taxon>Cohnella</taxon>
    </lineage>
</organism>
<feature type="chain" id="PRO_5020951057" evidence="3">
    <location>
        <begin position="24"/>
        <end position="441"/>
    </location>
</feature>
<dbReference type="CDD" id="cd02874">
    <property type="entry name" value="GH18_CFLE_spore_hydrolase"/>
    <property type="match status" value="1"/>
</dbReference>
<dbReference type="AlphaFoldDB" id="A0A4U0FBM2"/>
<feature type="signal peptide" evidence="3">
    <location>
        <begin position="1"/>
        <end position="23"/>
    </location>
</feature>
<dbReference type="GO" id="GO:0005975">
    <property type="term" value="P:carbohydrate metabolic process"/>
    <property type="evidence" value="ECO:0007669"/>
    <property type="project" value="InterPro"/>
</dbReference>
<dbReference type="PANTHER" id="PTHR46066:SF2">
    <property type="entry name" value="CHITINASE DOMAIN-CONTAINING PROTEIN 1"/>
    <property type="match status" value="1"/>
</dbReference>
<dbReference type="Gene3D" id="3.20.20.80">
    <property type="entry name" value="Glycosidases"/>
    <property type="match status" value="1"/>
</dbReference>
<dbReference type="GO" id="GO:0070492">
    <property type="term" value="F:oligosaccharide binding"/>
    <property type="evidence" value="ECO:0007669"/>
    <property type="project" value="TreeGrafter"/>
</dbReference>
<dbReference type="Proteomes" id="UP000309673">
    <property type="component" value="Unassembled WGS sequence"/>
</dbReference>
<comment type="caution">
    <text evidence="6">The sequence shown here is derived from an EMBL/GenBank/DDBJ whole genome shotgun (WGS) entry which is preliminary data.</text>
</comment>
<dbReference type="SUPFAM" id="SSF54106">
    <property type="entry name" value="LysM domain"/>
    <property type="match status" value="2"/>
</dbReference>
<dbReference type="InterPro" id="IPR011583">
    <property type="entry name" value="Chitinase_II/V-like_cat"/>
</dbReference>
<dbReference type="InterPro" id="IPR036779">
    <property type="entry name" value="LysM_dom_sf"/>
</dbReference>
<reference evidence="6 7" key="1">
    <citation type="submission" date="2019-04" db="EMBL/GenBank/DDBJ databases">
        <title>Cohnella sp. nov., isolated from soil.</title>
        <authorList>
            <person name="Kim W."/>
        </authorList>
    </citation>
    <scope>NUCLEOTIDE SEQUENCE [LARGE SCALE GENOMIC DNA]</scope>
    <source>
        <strain evidence="6 7">CAU 1483</strain>
    </source>
</reference>
<dbReference type="Pfam" id="PF01476">
    <property type="entry name" value="LysM"/>
    <property type="match status" value="2"/>
</dbReference>
<dbReference type="Gene3D" id="3.10.50.10">
    <property type="match status" value="1"/>
</dbReference>
<dbReference type="SMART" id="SM00257">
    <property type="entry name" value="LysM"/>
    <property type="match status" value="2"/>
</dbReference>
<evidence type="ECO:0000259" key="5">
    <source>
        <dbReference type="PROSITE" id="PS51910"/>
    </source>
</evidence>
<dbReference type="SMART" id="SM00636">
    <property type="entry name" value="Glyco_18"/>
    <property type="match status" value="1"/>
</dbReference>
<dbReference type="PANTHER" id="PTHR46066">
    <property type="entry name" value="CHITINASE DOMAIN-CONTAINING PROTEIN 1 FAMILY MEMBER"/>
    <property type="match status" value="1"/>
</dbReference>
<dbReference type="InterPro" id="IPR029070">
    <property type="entry name" value="Chitinase_insertion_sf"/>
</dbReference>
<keyword evidence="2" id="KW-0326">Glycosidase</keyword>
<dbReference type="CDD" id="cd00118">
    <property type="entry name" value="LysM"/>
    <property type="match status" value="2"/>
</dbReference>
<dbReference type="OrthoDB" id="9769314at2"/>
<dbReference type="InterPro" id="IPR018392">
    <property type="entry name" value="LysM"/>
</dbReference>
<dbReference type="GO" id="GO:0016798">
    <property type="term" value="F:hydrolase activity, acting on glycosyl bonds"/>
    <property type="evidence" value="ECO:0007669"/>
    <property type="project" value="UniProtKB-KW"/>
</dbReference>
<feature type="domain" description="LysM" evidence="4">
    <location>
        <begin position="72"/>
        <end position="115"/>
    </location>
</feature>
<dbReference type="GO" id="GO:0012505">
    <property type="term" value="C:endomembrane system"/>
    <property type="evidence" value="ECO:0007669"/>
    <property type="project" value="TreeGrafter"/>
</dbReference>
<protein>
    <submittedName>
        <fullName evidence="6">LysM peptidoglycan-binding domain-containing protein</fullName>
    </submittedName>
</protein>
<evidence type="ECO:0000256" key="3">
    <source>
        <dbReference type="SAM" id="SignalP"/>
    </source>
</evidence>
<feature type="domain" description="GH18" evidence="5">
    <location>
        <begin position="118"/>
        <end position="441"/>
    </location>
</feature>
<keyword evidence="3" id="KW-0732">Signal</keyword>
<evidence type="ECO:0000313" key="7">
    <source>
        <dbReference type="Proteomes" id="UP000309673"/>
    </source>
</evidence>
<dbReference type="InterPro" id="IPR001223">
    <property type="entry name" value="Glyco_hydro18_cat"/>
</dbReference>
<dbReference type="Pfam" id="PF00704">
    <property type="entry name" value="Glyco_hydro_18"/>
    <property type="match status" value="1"/>
</dbReference>